<gene>
    <name evidence="4" type="ORF">CC80DRAFT_514697</name>
</gene>
<dbReference type="EMBL" id="ML976986">
    <property type="protein sequence ID" value="KAF1958607.1"/>
    <property type="molecule type" value="Genomic_DNA"/>
</dbReference>
<dbReference type="AlphaFoldDB" id="A0A6A5UBZ5"/>
<evidence type="ECO:0000313" key="4">
    <source>
        <dbReference type="EMBL" id="KAF1958607.1"/>
    </source>
</evidence>
<keyword evidence="1" id="KW-0732">Signal</keyword>
<dbReference type="GO" id="GO:0006629">
    <property type="term" value="P:lipid metabolic process"/>
    <property type="evidence" value="ECO:0007669"/>
    <property type="project" value="InterPro"/>
</dbReference>
<sequence>MVLLSSAFALPTAPVVENVEKRAVDAKLFANLNLMEQYSSAAYCRNNQDSPGDKVTCKSGTCDLVQKANATSVIEYASELASDVTGFVSLDPTNKFIVIAFRGTASIDNWITNINFKEADTNLCKDCTAHAGFWQSWQDSRKEVLTSVEKLTAANPTFKIVTTGHSLGGAIATLAAADLRTLKYKVDLYTYGAPKVAGSTLSTYITKQGNNYRVTHYNDIVPQVPPMFMNFVHISPEYYIKTKNFKIVTAGDISVFEGEKSESGNAGHMIPDVVAHLWYFNGISSCIFSSKQ</sequence>
<dbReference type="CDD" id="cd00519">
    <property type="entry name" value="Lipase_3"/>
    <property type="match status" value="1"/>
</dbReference>
<keyword evidence="2 4" id="KW-0378">Hydrolase</keyword>
<proteinExistence type="predicted"/>
<feature type="domain" description="Fungal lipase-type" evidence="3">
    <location>
        <begin position="98"/>
        <end position="227"/>
    </location>
</feature>
<dbReference type="InterPro" id="IPR029058">
    <property type="entry name" value="AB_hydrolase_fold"/>
</dbReference>
<evidence type="ECO:0000256" key="2">
    <source>
        <dbReference type="ARBA" id="ARBA00022801"/>
    </source>
</evidence>
<protein>
    <submittedName>
        <fullName evidence="4">Alpha/beta-hydrolase</fullName>
    </submittedName>
</protein>
<evidence type="ECO:0000313" key="5">
    <source>
        <dbReference type="Proteomes" id="UP000800035"/>
    </source>
</evidence>
<dbReference type="InterPro" id="IPR002921">
    <property type="entry name" value="Fungal_lipase-type"/>
</dbReference>
<keyword evidence="5" id="KW-1185">Reference proteome</keyword>
<dbReference type="PANTHER" id="PTHR46640">
    <property type="entry name" value="TRIACYLGLYCEROL LIPASE, PUTATIVE (AFU_ORTHOLOGUE AFUA_6G06510)-RELATED"/>
    <property type="match status" value="1"/>
</dbReference>
<dbReference type="Gene3D" id="3.40.50.1820">
    <property type="entry name" value="alpha/beta hydrolase"/>
    <property type="match status" value="1"/>
</dbReference>
<evidence type="ECO:0000256" key="1">
    <source>
        <dbReference type="ARBA" id="ARBA00022729"/>
    </source>
</evidence>
<dbReference type="Proteomes" id="UP000800035">
    <property type="component" value="Unassembled WGS sequence"/>
</dbReference>
<dbReference type="PANTHER" id="PTHR46640:SF1">
    <property type="entry name" value="FUNGAL LIPASE-LIKE DOMAIN-CONTAINING PROTEIN-RELATED"/>
    <property type="match status" value="1"/>
</dbReference>
<dbReference type="SUPFAM" id="SSF53474">
    <property type="entry name" value="alpha/beta-Hydrolases"/>
    <property type="match status" value="1"/>
</dbReference>
<evidence type="ECO:0000259" key="3">
    <source>
        <dbReference type="Pfam" id="PF01764"/>
    </source>
</evidence>
<accession>A0A6A5UBZ5</accession>
<dbReference type="Pfam" id="PF01764">
    <property type="entry name" value="Lipase_3"/>
    <property type="match status" value="1"/>
</dbReference>
<name>A0A6A5UBZ5_9PLEO</name>
<dbReference type="OrthoDB" id="426718at2759"/>
<dbReference type="InterPro" id="IPR051299">
    <property type="entry name" value="AB_hydrolase_lip/est"/>
</dbReference>
<organism evidence="4 5">
    <name type="scientific">Byssothecium circinans</name>
    <dbReference type="NCBI Taxonomy" id="147558"/>
    <lineage>
        <taxon>Eukaryota</taxon>
        <taxon>Fungi</taxon>
        <taxon>Dikarya</taxon>
        <taxon>Ascomycota</taxon>
        <taxon>Pezizomycotina</taxon>
        <taxon>Dothideomycetes</taxon>
        <taxon>Pleosporomycetidae</taxon>
        <taxon>Pleosporales</taxon>
        <taxon>Massarineae</taxon>
        <taxon>Massarinaceae</taxon>
        <taxon>Byssothecium</taxon>
    </lineage>
</organism>
<dbReference type="GO" id="GO:0016787">
    <property type="term" value="F:hydrolase activity"/>
    <property type="evidence" value="ECO:0007669"/>
    <property type="project" value="UniProtKB-KW"/>
</dbReference>
<reference evidence="4" key="1">
    <citation type="journal article" date="2020" name="Stud. Mycol.">
        <title>101 Dothideomycetes genomes: a test case for predicting lifestyles and emergence of pathogens.</title>
        <authorList>
            <person name="Haridas S."/>
            <person name="Albert R."/>
            <person name="Binder M."/>
            <person name="Bloem J."/>
            <person name="Labutti K."/>
            <person name="Salamov A."/>
            <person name="Andreopoulos B."/>
            <person name="Baker S."/>
            <person name="Barry K."/>
            <person name="Bills G."/>
            <person name="Bluhm B."/>
            <person name="Cannon C."/>
            <person name="Castanera R."/>
            <person name="Culley D."/>
            <person name="Daum C."/>
            <person name="Ezra D."/>
            <person name="Gonzalez J."/>
            <person name="Henrissat B."/>
            <person name="Kuo A."/>
            <person name="Liang C."/>
            <person name="Lipzen A."/>
            <person name="Lutzoni F."/>
            <person name="Magnuson J."/>
            <person name="Mondo S."/>
            <person name="Nolan M."/>
            <person name="Ohm R."/>
            <person name="Pangilinan J."/>
            <person name="Park H.-J."/>
            <person name="Ramirez L."/>
            <person name="Alfaro M."/>
            <person name="Sun H."/>
            <person name="Tritt A."/>
            <person name="Yoshinaga Y."/>
            <person name="Zwiers L.-H."/>
            <person name="Turgeon B."/>
            <person name="Goodwin S."/>
            <person name="Spatafora J."/>
            <person name="Crous P."/>
            <person name="Grigoriev I."/>
        </authorList>
    </citation>
    <scope>NUCLEOTIDE SEQUENCE</scope>
    <source>
        <strain evidence="4">CBS 675.92</strain>
    </source>
</reference>